<dbReference type="EMBL" id="JAHIBW010000020">
    <property type="protein sequence ID" value="KAG7300689.1"/>
    <property type="molecule type" value="Genomic_DNA"/>
</dbReference>
<name>A0ABQ7Q614_PLUXY</name>
<keyword evidence="1 2" id="KW-1015">Disulfide bond</keyword>
<evidence type="ECO:0000256" key="1">
    <source>
        <dbReference type="ARBA" id="ARBA00023157"/>
    </source>
</evidence>
<dbReference type="InterPro" id="IPR023415">
    <property type="entry name" value="LDLR_class-A_CS"/>
</dbReference>
<dbReference type="SUPFAM" id="SSF57424">
    <property type="entry name" value="LDL receptor-like module"/>
    <property type="match status" value="1"/>
</dbReference>
<dbReference type="PROSITE" id="PS01209">
    <property type="entry name" value="LDLRA_1"/>
    <property type="match status" value="1"/>
</dbReference>
<comment type="caution">
    <text evidence="2">Lacks conserved residue(s) required for the propagation of feature annotation.</text>
</comment>
<accession>A0ABQ7Q614</accession>
<keyword evidence="4" id="KW-1185">Reference proteome</keyword>
<feature type="disulfide bond" evidence="2">
    <location>
        <begin position="16"/>
        <end position="31"/>
    </location>
</feature>
<feature type="disulfide bond" evidence="2">
    <location>
        <begin position="4"/>
        <end position="22"/>
    </location>
</feature>
<dbReference type="SMART" id="SM00192">
    <property type="entry name" value="LDLa"/>
    <property type="match status" value="1"/>
</dbReference>
<dbReference type="InterPro" id="IPR002172">
    <property type="entry name" value="LDrepeatLR_classA_rpt"/>
</dbReference>
<protein>
    <submittedName>
        <fullName evidence="3">Uncharacterized protein</fullName>
    </submittedName>
</protein>
<dbReference type="PROSITE" id="PS50068">
    <property type="entry name" value="LDLRA_2"/>
    <property type="match status" value="1"/>
</dbReference>
<dbReference type="InterPro" id="IPR036055">
    <property type="entry name" value="LDL_receptor-like_sf"/>
</dbReference>
<proteinExistence type="predicted"/>
<comment type="caution">
    <text evidence="3">The sequence shown here is derived from an EMBL/GenBank/DDBJ whole genome shotgun (WGS) entry which is preliminary data.</text>
</comment>
<dbReference type="CDD" id="cd00112">
    <property type="entry name" value="LDLa"/>
    <property type="match status" value="1"/>
</dbReference>
<dbReference type="Proteomes" id="UP000823941">
    <property type="component" value="Chromosome 20"/>
</dbReference>
<sequence length="76" mass="8764">MYQCHSGECIEMRKRCDAAQDCLDLSDEEDCLDMTAPEMEVGYSYLQRTVARAQDSKPPFSLRIVKCHCQNVRQIC</sequence>
<dbReference type="Pfam" id="PF00057">
    <property type="entry name" value="Ldl_recept_a"/>
    <property type="match status" value="1"/>
</dbReference>
<evidence type="ECO:0000256" key="2">
    <source>
        <dbReference type="PROSITE-ProRule" id="PRU00124"/>
    </source>
</evidence>
<evidence type="ECO:0000313" key="4">
    <source>
        <dbReference type="Proteomes" id="UP000823941"/>
    </source>
</evidence>
<dbReference type="Gene3D" id="4.10.400.10">
    <property type="entry name" value="Low-density Lipoprotein Receptor"/>
    <property type="match status" value="1"/>
</dbReference>
<reference evidence="3 4" key="1">
    <citation type="submission" date="2021-06" db="EMBL/GenBank/DDBJ databases">
        <title>A haploid diamondback moth (Plutella xylostella L.) genome assembly resolves 31 chromosomes and identifies a diamide resistance mutation.</title>
        <authorList>
            <person name="Ward C.M."/>
            <person name="Perry K.D."/>
            <person name="Baker G."/>
            <person name="Powis K."/>
            <person name="Heckel D.G."/>
            <person name="Baxter S.W."/>
        </authorList>
    </citation>
    <scope>NUCLEOTIDE SEQUENCE [LARGE SCALE GENOMIC DNA]</scope>
    <source>
        <strain evidence="3 4">LV</strain>
        <tissue evidence="3">Single pupa</tissue>
    </source>
</reference>
<gene>
    <name evidence="3" type="ORF">JYU34_015014</name>
</gene>
<evidence type="ECO:0000313" key="3">
    <source>
        <dbReference type="EMBL" id="KAG7300689.1"/>
    </source>
</evidence>
<organism evidence="3 4">
    <name type="scientific">Plutella xylostella</name>
    <name type="common">Diamondback moth</name>
    <name type="synonym">Plutella maculipennis</name>
    <dbReference type="NCBI Taxonomy" id="51655"/>
    <lineage>
        <taxon>Eukaryota</taxon>
        <taxon>Metazoa</taxon>
        <taxon>Ecdysozoa</taxon>
        <taxon>Arthropoda</taxon>
        <taxon>Hexapoda</taxon>
        <taxon>Insecta</taxon>
        <taxon>Pterygota</taxon>
        <taxon>Neoptera</taxon>
        <taxon>Endopterygota</taxon>
        <taxon>Lepidoptera</taxon>
        <taxon>Glossata</taxon>
        <taxon>Ditrysia</taxon>
        <taxon>Yponomeutoidea</taxon>
        <taxon>Plutellidae</taxon>
        <taxon>Plutella</taxon>
    </lineage>
</organism>